<accession>F9UCW8</accession>
<dbReference type="AlphaFoldDB" id="F9UCW8"/>
<proteinExistence type="predicted"/>
<dbReference type="EMBL" id="AFWV01000009">
    <property type="protein sequence ID" value="EGV17712.1"/>
    <property type="molecule type" value="Genomic_DNA"/>
</dbReference>
<dbReference type="Proteomes" id="UP000005459">
    <property type="component" value="Unassembled WGS sequence"/>
</dbReference>
<protein>
    <submittedName>
        <fullName evidence="1">Uncharacterized protein</fullName>
    </submittedName>
</protein>
<keyword evidence="2" id="KW-1185">Reference proteome</keyword>
<dbReference type="STRING" id="768671.ThimaDRAFT_2770"/>
<name>F9UCW8_9GAMM</name>
<organism evidence="1 2">
    <name type="scientific">Thiocapsa marina 5811</name>
    <dbReference type="NCBI Taxonomy" id="768671"/>
    <lineage>
        <taxon>Bacteria</taxon>
        <taxon>Pseudomonadati</taxon>
        <taxon>Pseudomonadota</taxon>
        <taxon>Gammaproteobacteria</taxon>
        <taxon>Chromatiales</taxon>
        <taxon>Chromatiaceae</taxon>
        <taxon>Thiocapsa</taxon>
    </lineage>
</organism>
<evidence type="ECO:0000313" key="1">
    <source>
        <dbReference type="EMBL" id="EGV17712.1"/>
    </source>
</evidence>
<gene>
    <name evidence="1" type="ORF">ThimaDRAFT_2770</name>
</gene>
<reference evidence="1 2" key="1">
    <citation type="submission" date="2011-06" db="EMBL/GenBank/DDBJ databases">
        <title>The draft genome of Thiocapsa marina 5811.</title>
        <authorList>
            <consortium name="US DOE Joint Genome Institute (JGI-PGF)"/>
            <person name="Lucas S."/>
            <person name="Han J."/>
            <person name="Cheng J.-F."/>
            <person name="Goodwin L."/>
            <person name="Pitluck S."/>
            <person name="Peters L."/>
            <person name="Land M.L."/>
            <person name="Hauser L."/>
            <person name="Vogl K."/>
            <person name="Liu Z."/>
            <person name="Imhoff J."/>
            <person name="Thiel V."/>
            <person name="Frigaard N.-U."/>
            <person name="Bryant D."/>
            <person name="Woyke T.J."/>
        </authorList>
    </citation>
    <scope>NUCLEOTIDE SEQUENCE [LARGE SCALE GENOMIC DNA]</scope>
    <source>
        <strain evidence="1 2">5811</strain>
    </source>
</reference>
<evidence type="ECO:0000313" key="2">
    <source>
        <dbReference type="Proteomes" id="UP000005459"/>
    </source>
</evidence>
<sequence length="37" mass="4221">MPPNIALLRADIEDELAKLEALARVFATVREKLDELR</sequence>